<dbReference type="Pfam" id="PF03060">
    <property type="entry name" value="NMO"/>
    <property type="match status" value="2"/>
</dbReference>
<dbReference type="EC" id="1.13.12.16" evidence="4"/>
<dbReference type="InterPro" id="IPR004136">
    <property type="entry name" value="NMO"/>
</dbReference>
<dbReference type="InterPro" id="IPR013785">
    <property type="entry name" value="Aldolase_TIM"/>
</dbReference>
<keyword evidence="1" id="KW-0285">Flavoprotein</keyword>
<dbReference type="Gene3D" id="3.20.20.70">
    <property type="entry name" value="Aldolase class I"/>
    <property type="match status" value="1"/>
</dbReference>
<keyword evidence="4" id="KW-0503">Monooxygenase</keyword>
<dbReference type="SUPFAM" id="SSF51412">
    <property type="entry name" value="Inosine monophosphate dehydrogenase (IMPDH)"/>
    <property type="match status" value="1"/>
</dbReference>
<evidence type="ECO:0000256" key="3">
    <source>
        <dbReference type="ARBA" id="ARBA00023002"/>
    </source>
</evidence>
<protein>
    <submittedName>
        <fullName evidence="4">Nitronate monooxygenase</fullName>
        <ecNumber evidence="4">1.13.12.16</ecNumber>
    </submittedName>
</protein>
<dbReference type="Proteomes" id="UP000271188">
    <property type="component" value="Chromosome"/>
</dbReference>
<keyword evidence="2" id="KW-0288">FMN</keyword>
<proteinExistence type="predicted"/>
<name>A0A3S4XUA6_MANHA</name>
<dbReference type="PANTHER" id="PTHR32332:SF20">
    <property type="entry name" value="2-NITROPROPANE DIOXYGENASE-LIKE PROTEIN"/>
    <property type="match status" value="1"/>
</dbReference>
<reference evidence="4" key="1">
    <citation type="submission" date="2018-12" db="EMBL/GenBank/DDBJ databases">
        <authorList>
            <consortium name="Pathogen Informatics"/>
        </authorList>
    </citation>
    <scope>NUCLEOTIDE SEQUENCE [LARGE SCALE GENOMIC DNA]</scope>
    <source>
        <strain evidence="4">NCTC10643</strain>
    </source>
</reference>
<sequence length="327" mass="34570">MNNRICQILNIEKPIIQAPLSWLTDARLVAAVGNAGGMGVLGPNAGLTAQTAVSTPEETAQKMREEIQKVKALTDKPFGVNLIPMAENDIWTAPMVAVIKDEKVPAVVYTGYGEGTIKPELFAELKQAGIKIIYRDLNPTPENTRLAEQAGADIIVATGFDEGGTLPAVALGTFSIVPLIADSTNLPVMAAGGIVDRRTAKAALALGAEGVFAGSLFLSSIESRMHTAVKERLVQSNGLDLMLFRTMPAYYRSLSGKLAEKLVAMDKAGASNEELGKTMGGLRGLRLGMLENNSDEGYISLGTGIGAIKAIRFVAEIVDELMVGIEG</sequence>
<organism evidence="4 5">
    <name type="scientific">Mannheimia haemolytica</name>
    <name type="common">Pasteurella haemolytica</name>
    <dbReference type="NCBI Taxonomy" id="75985"/>
    <lineage>
        <taxon>Bacteria</taxon>
        <taxon>Pseudomonadati</taxon>
        <taxon>Pseudomonadota</taxon>
        <taxon>Gammaproteobacteria</taxon>
        <taxon>Pasteurellales</taxon>
        <taxon>Pasteurellaceae</taxon>
        <taxon>Mannheimia</taxon>
    </lineage>
</organism>
<dbReference type="RefSeq" id="WP_126301250.1">
    <property type="nucleotide sequence ID" value="NZ_LR134495.1"/>
</dbReference>
<evidence type="ECO:0000256" key="1">
    <source>
        <dbReference type="ARBA" id="ARBA00022630"/>
    </source>
</evidence>
<dbReference type="GO" id="GO:0018580">
    <property type="term" value="F:nitronate monooxygenase activity"/>
    <property type="evidence" value="ECO:0007669"/>
    <property type="project" value="UniProtKB-EC"/>
</dbReference>
<gene>
    <name evidence="4" type="ORF">NCTC10643_00310</name>
</gene>
<dbReference type="AlphaFoldDB" id="A0A3S4XUA6"/>
<evidence type="ECO:0000313" key="4">
    <source>
        <dbReference type="EMBL" id="VEI74943.1"/>
    </source>
</evidence>
<dbReference type="CDD" id="cd04730">
    <property type="entry name" value="NPD_like"/>
    <property type="match status" value="1"/>
</dbReference>
<dbReference type="PANTHER" id="PTHR32332">
    <property type="entry name" value="2-NITROPROPANE DIOXYGENASE"/>
    <property type="match status" value="1"/>
</dbReference>
<dbReference type="EMBL" id="LR134495">
    <property type="protein sequence ID" value="VEI74943.1"/>
    <property type="molecule type" value="Genomic_DNA"/>
</dbReference>
<keyword evidence="3 4" id="KW-0560">Oxidoreductase</keyword>
<evidence type="ECO:0000313" key="5">
    <source>
        <dbReference type="Proteomes" id="UP000271188"/>
    </source>
</evidence>
<accession>A0A3S4XUA6</accession>
<evidence type="ECO:0000256" key="2">
    <source>
        <dbReference type="ARBA" id="ARBA00022643"/>
    </source>
</evidence>